<dbReference type="RefSeq" id="WP_284370912.1">
    <property type="nucleotide sequence ID" value="NZ_BSNL01000001.1"/>
</dbReference>
<dbReference type="Gene3D" id="3.30.1370.60">
    <property type="entry name" value="Hypothetical oxidoreductase yiak, domain 2"/>
    <property type="match status" value="1"/>
</dbReference>
<dbReference type="InterPro" id="IPR036111">
    <property type="entry name" value="Mal/L-sulfo/L-lacto_DH-like_sf"/>
</dbReference>
<dbReference type="NCBIfam" id="NF007504">
    <property type="entry name" value="PRK10098.1"/>
    <property type="match status" value="1"/>
</dbReference>
<dbReference type="InterPro" id="IPR003767">
    <property type="entry name" value="Malate/L-lactate_DH-like"/>
</dbReference>
<sequence>MKLSAKELTTVACSILSHAGATARDAERVATRLVDANLTGHDSHGVGMIPAYVQGILAGQLIPDAAAEVVQDKGPFLLVEGHQGFGHIIAEQAMTLAIARAKTSHFAVLSLRRSFHLGRLGDWGAMAAAEGFICIIYANVQSSRPIVAPFGGSDARFVTNPYCTAIPATRKHPMFLLDMATSTIAMGKARVAELSGKQVPKGCVIDAAGNPTTDPSVMFNDPMGALTTFGQHKGFGLALLGDILGGSFSGGGAYLPEREVEGQILNNMMAILIDPNVFGNAEAFGIDVDNYTDWVKSSPPAPGFDAVMLPGDPERQSAKARNAAGIHLDAGTTAQLIEAARSVKVPEKELFTLLNAG</sequence>
<protein>
    <submittedName>
        <fullName evidence="3">Malate/lactate/ureidoglycolate dehydrogenase</fullName>
    </submittedName>
</protein>
<dbReference type="SUPFAM" id="SSF89733">
    <property type="entry name" value="L-sulfolactate dehydrogenase-like"/>
    <property type="match status" value="1"/>
</dbReference>
<evidence type="ECO:0000313" key="4">
    <source>
        <dbReference type="Proteomes" id="UP001161388"/>
    </source>
</evidence>
<proteinExistence type="inferred from homology"/>
<organism evidence="3 4">
    <name type="scientific">Sulfitobacter pacificus</name>
    <dbReference type="NCBI Taxonomy" id="1499314"/>
    <lineage>
        <taxon>Bacteria</taxon>
        <taxon>Pseudomonadati</taxon>
        <taxon>Pseudomonadota</taxon>
        <taxon>Alphaproteobacteria</taxon>
        <taxon>Rhodobacterales</taxon>
        <taxon>Roseobacteraceae</taxon>
        <taxon>Sulfitobacter</taxon>
    </lineage>
</organism>
<comment type="caution">
    <text evidence="3">The sequence shown here is derived from an EMBL/GenBank/DDBJ whole genome shotgun (WGS) entry which is preliminary data.</text>
</comment>
<dbReference type="PANTHER" id="PTHR11091:SF0">
    <property type="entry name" value="MALATE DEHYDROGENASE"/>
    <property type="match status" value="1"/>
</dbReference>
<dbReference type="Pfam" id="PF02615">
    <property type="entry name" value="Ldh_2"/>
    <property type="match status" value="1"/>
</dbReference>
<dbReference type="InterPro" id="IPR043144">
    <property type="entry name" value="Mal/L-sulf/L-lact_DH-like_ah"/>
</dbReference>
<gene>
    <name evidence="3" type="ORF">GCM10007927_08610</name>
</gene>
<keyword evidence="2" id="KW-0560">Oxidoreductase</keyword>
<accession>A0ABQ5VG57</accession>
<evidence type="ECO:0000256" key="2">
    <source>
        <dbReference type="ARBA" id="ARBA00023002"/>
    </source>
</evidence>
<keyword evidence="4" id="KW-1185">Reference proteome</keyword>
<comment type="similarity">
    <text evidence="1">Belongs to the LDH2/MDH2 oxidoreductase family.</text>
</comment>
<reference evidence="3" key="1">
    <citation type="journal article" date="2014" name="Int. J. Syst. Evol. Microbiol.">
        <title>Complete genome of a new Firmicutes species belonging to the dominant human colonic microbiota ('Ruminococcus bicirculans') reveals two chromosomes and a selective capacity to utilize plant glucans.</title>
        <authorList>
            <consortium name="NISC Comparative Sequencing Program"/>
            <person name="Wegmann U."/>
            <person name="Louis P."/>
            <person name="Goesmann A."/>
            <person name="Henrissat B."/>
            <person name="Duncan S.H."/>
            <person name="Flint H.J."/>
        </authorList>
    </citation>
    <scope>NUCLEOTIDE SEQUENCE</scope>
    <source>
        <strain evidence="3">NBRC 109915</strain>
    </source>
</reference>
<evidence type="ECO:0000313" key="3">
    <source>
        <dbReference type="EMBL" id="GLQ26058.1"/>
    </source>
</evidence>
<evidence type="ECO:0000256" key="1">
    <source>
        <dbReference type="ARBA" id="ARBA00006056"/>
    </source>
</evidence>
<dbReference type="PANTHER" id="PTHR11091">
    <property type="entry name" value="OXIDOREDUCTASE-RELATED"/>
    <property type="match status" value="1"/>
</dbReference>
<dbReference type="Proteomes" id="UP001161388">
    <property type="component" value="Unassembled WGS sequence"/>
</dbReference>
<reference evidence="3" key="2">
    <citation type="submission" date="2023-01" db="EMBL/GenBank/DDBJ databases">
        <title>Draft genome sequence of Sulfitobacter pacificus strain NBRC 109915.</title>
        <authorList>
            <person name="Sun Q."/>
            <person name="Mori K."/>
        </authorList>
    </citation>
    <scope>NUCLEOTIDE SEQUENCE</scope>
    <source>
        <strain evidence="3">NBRC 109915</strain>
    </source>
</reference>
<dbReference type="EMBL" id="BSNL01000001">
    <property type="protein sequence ID" value="GLQ26058.1"/>
    <property type="molecule type" value="Genomic_DNA"/>
</dbReference>
<dbReference type="InterPro" id="IPR043143">
    <property type="entry name" value="Mal/L-sulf/L-lact_DH-like_NADP"/>
</dbReference>
<dbReference type="Gene3D" id="1.10.1530.10">
    <property type="match status" value="1"/>
</dbReference>
<name>A0ABQ5VG57_9RHOB</name>